<keyword evidence="2" id="KW-1185">Reference proteome</keyword>
<organism evidence="1 2">
    <name type="scientific">Glossina pallidipes</name>
    <name type="common">Tsetse fly</name>
    <dbReference type="NCBI Taxonomy" id="7398"/>
    <lineage>
        <taxon>Eukaryota</taxon>
        <taxon>Metazoa</taxon>
        <taxon>Ecdysozoa</taxon>
        <taxon>Arthropoda</taxon>
        <taxon>Hexapoda</taxon>
        <taxon>Insecta</taxon>
        <taxon>Pterygota</taxon>
        <taxon>Neoptera</taxon>
        <taxon>Endopterygota</taxon>
        <taxon>Diptera</taxon>
        <taxon>Brachycera</taxon>
        <taxon>Muscomorpha</taxon>
        <taxon>Hippoboscoidea</taxon>
        <taxon>Glossinidae</taxon>
        <taxon>Glossina</taxon>
    </lineage>
</organism>
<dbReference type="VEuPathDB" id="VectorBase:GPAI028424"/>
<evidence type="ECO:0000313" key="1">
    <source>
        <dbReference type="EnsemblMetazoa" id="GPAI028424-PA"/>
    </source>
</evidence>
<sequence>MSLAEETITDGISTIFVCNQRCATDVSRVLLVIVSHWFALLRCADGRMDLLYNNNQIHELFYLSKVIAGEIFKSVFVTTTSEAAETAHVIYTPFSLTLRELRDVHSHKKTPLQLLNQINQRQAISRNEAK</sequence>
<name>A0A1A9ZXU4_GLOPL</name>
<reference evidence="2" key="1">
    <citation type="submission" date="2014-03" db="EMBL/GenBank/DDBJ databases">
        <authorList>
            <person name="Aksoy S."/>
            <person name="Warren W."/>
            <person name="Wilson R.K."/>
        </authorList>
    </citation>
    <scope>NUCLEOTIDE SEQUENCE [LARGE SCALE GENOMIC DNA]</scope>
    <source>
        <strain evidence="2">IAEA</strain>
    </source>
</reference>
<proteinExistence type="predicted"/>
<dbReference type="EnsemblMetazoa" id="GPAI028424-RA">
    <property type="protein sequence ID" value="GPAI028424-PA"/>
    <property type="gene ID" value="GPAI028424"/>
</dbReference>
<protein>
    <submittedName>
        <fullName evidence="1">Uncharacterized protein</fullName>
    </submittedName>
</protein>
<dbReference type="AlphaFoldDB" id="A0A1A9ZXU4"/>
<reference evidence="1" key="2">
    <citation type="submission" date="2020-05" db="UniProtKB">
        <authorList>
            <consortium name="EnsemblMetazoa"/>
        </authorList>
    </citation>
    <scope>IDENTIFICATION</scope>
    <source>
        <strain evidence="1">IAEA</strain>
    </source>
</reference>
<evidence type="ECO:0000313" key="2">
    <source>
        <dbReference type="Proteomes" id="UP000092445"/>
    </source>
</evidence>
<dbReference type="Proteomes" id="UP000092445">
    <property type="component" value="Unassembled WGS sequence"/>
</dbReference>
<accession>A0A1A9ZXU4</accession>